<comment type="caution">
    <text evidence="1">The sequence shown here is derived from an EMBL/GenBank/DDBJ whole genome shotgun (WGS) entry which is preliminary data.</text>
</comment>
<sequence length="281" mass="30690">MSYSIFYKLGFVVILAGLLFFLPLPSISKQGIPTDTDTVIADVVLPIRWGELGKQMVAAGVIDAKKFENLYLQRGGLNEEEQRLLFSDAQGLVVMTEDNASYLLNLLWAFGLGNKNLILEQGPIMDSEYGGAGRFASTGGWTLSQGDSMEHYSMHQFIVLTAEQQALVELVSQNIYRPCCGNSTYFPDCNHGMAMLGLLELMAVNGASEEEMYRVALAVNSLWFPDTYRTIAQFLAEQGISWDEIDAKKVLGFAYSSASGFQSIAAQVTTLPSNQGGSCGV</sequence>
<evidence type="ECO:0000313" key="1">
    <source>
        <dbReference type="EMBL" id="OGY60432.1"/>
    </source>
</evidence>
<dbReference type="EMBL" id="MHIZ01000017">
    <property type="protein sequence ID" value="OGY60432.1"/>
    <property type="molecule type" value="Genomic_DNA"/>
</dbReference>
<gene>
    <name evidence="1" type="ORF">A3I31_01035</name>
</gene>
<accession>A0A1G1Z722</accession>
<dbReference type="AlphaFoldDB" id="A0A1G1Z722"/>
<name>A0A1G1Z722_9BACT</name>
<protein>
    <submittedName>
        <fullName evidence="1">Uncharacterized protein</fullName>
    </submittedName>
</protein>
<reference evidence="1 2" key="1">
    <citation type="journal article" date="2016" name="Nat. Commun.">
        <title>Thousands of microbial genomes shed light on interconnected biogeochemical processes in an aquifer system.</title>
        <authorList>
            <person name="Anantharaman K."/>
            <person name="Brown C.T."/>
            <person name="Hug L.A."/>
            <person name="Sharon I."/>
            <person name="Castelle C.J."/>
            <person name="Probst A.J."/>
            <person name="Thomas B.C."/>
            <person name="Singh A."/>
            <person name="Wilkins M.J."/>
            <person name="Karaoz U."/>
            <person name="Brodie E.L."/>
            <person name="Williams K.H."/>
            <person name="Hubbard S.S."/>
            <person name="Banfield J.F."/>
        </authorList>
    </citation>
    <scope>NUCLEOTIDE SEQUENCE [LARGE SCALE GENOMIC DNA]</scope>
</reference>
<dbReference type="Proteomes" id="UP000178808">
    <property type="component" value="Unassembled WGS sequence"/>
</dbReference>
<evidence type="ECO:0000313" key="2">
    <source>
        <dbReference type="Proteomes" id="UP000178808"/>
    </source>
</evidence>
<organism evidence="1 2">
    <name type="scientific">Candidatus Colwellbacteria bacterium RIFCSPLOWO2_02_FULL_44_20b</name>
    <dbReference type="NCBI Taxonomy" id="1797691"/>
    <lineage>
        <taxon>Bacteria</taxon>
        <taxon>Candidatus Colwelliibacteriota</taxon>
    </lineage>
</organism>
<proteinExistence type="predicted"/>